<dbReference type="PROSITE" id="PS00659">
    <property type="entry name" value="GLYCOSYL_HYDROL_F5"/>
    <property type="match status" value="1"/>
</dbReference>
<comment type="caution">
    <text evidence="9">The sequence shown here is derived from an EMBL/GenBank/DDBJ whole genome shotgun (WGS) entry which is preliminary data.</text>
</comment>
<feature type="compositionally biased region" description="Basic residues" evidence="6">
    <location>
        <begin position="750"/>
        <end position="760"/>
    </location>
</feature>
<dbReference type="PANTHER" id="PTHR34142">
    <property type="entry name" value="ENDO-BETA-1,4-GLUCANASE A"/>
    <property type="match status" value="1"/>
</dbReference>
<dbReference type="EMBL" id="CAJMWW010000051">
    <property type="protein sequence ID" value="CAE6405428.1"/>
    <property type="molecule type" value="Genomic_DNA"/>
</dbReference>
<dbReference type="AlphaFoldDB" id="A0A8H2WRL8"/>
<keyword evidence="7" id="KW-0732">Signal</keyword>
<dbReference type="InterPro" id="IPR036915">
    <property type="entry name" value="Cyclin-like_sf"/>
</dbReference>
<dbReference type="InterPro" id="IPR013922">
    <property type="entry name" value="Cyclin_PHO80-like"/>
</dbReference>
<dbReference type="InterPro" id="IPR001547">
    <property type="entry name" value="Glyco_hydro_5"/>
</dbReference>
<evidence type="ECO:0000259" key="8">
    <source>
        <dbReference type="Pfam" id="PF00150"/>
    </source>
</evidence>
<accession>A0A8H2WRL8</accession>
<feature type="chain" id="PRO_5034067116" description="cellulase" evidence="7">
    <location>
        <begin position="20"/>
        <end position="760"/>
    </location>
</feature>
<dbReference type="Pfam" id="PF00150">
    <property type="entry name" value="Cellulase"/>
    <property type="match status" value="1"/>
</dbReference>
<evidence type="ECO:0000256" key="5">
    <source>
        <dbReference type="ARBA" id="ARBA00023295"/>
    </source>
</evidence>
<evidence type="ECO:0000313" key="9">
    <source>
        <dbReference type="EMBL" id="CAE6405428.1"/>
    </source>
</evidence>
<keyword evidence="5" id="KW-0326">Glycosidase</keyword>
<dbReference type="EC" id="3.2.1.4" evidence="3"/>
<sequence length="760" mass="83164">MLWSLSLLVAGAAAKILYAGVNESGGEFGVWSNDAIPGTGLPGRFGVDYAFINKSTVDIFVKNDKINTFRVAFLMERMCPLSYGLGAKFNETYFGYFKEAIDYITITKGAYAILDPHNYMRYNNPSQQPMTGSIIGDTSDPKAATTAQFQAFWNQLAGRFKTNEKVIFGIMNEPHDMPTSLVLSNNQAAINGIRAAGAKQLILAPGNDWTGGHSWTGNANASSEYMYKMTDPLKNLAIEVHEYLDVDYSGSHAECTQPGPSNLAALTAWLKKYGLKAIVGETGGGQNSNCYAQLKELFNYLAANDEYIGWTGWAAGPLWGTFRSCCGDDSGNLEPGTKAGNGSIPGGYETIWANGFRPSIPATLKRSGISSWKFGTRCGCQTLRTTTERALAIATLERRLGEHSRYISNAHGRRGANSLMDSAMAQPGPSSVPQMPVTSPTVLPPDFLDASIDDIVNLIADMLDRLTSHNDQIPLRPEALTRFHSRTPPGISIQEYLRRIVKYTNVERSCLLITLHYIDQICNLLPHFTISSLTVHRFVISSIAVSSKALCDAFCTNTHYARVGGIKLIELNVLEREFLQKIDWRLTCTREMLQEYYTNLVRTHSGRGIQYQMGEALAKNVRQDTSILDHYPSGVNGPEKSTPSPPRSPATSTAPSSVHQVPSANPPPPPMPNRPFPPPQSRDAASSPSRIILTNVTSPSLRRAGRSPITGPSRSIPPSPSLKRARDGSEDIMPSLTNAHLRKMEESSPRTRRRTGTSSS</sequence>
<evidence type="ECO:0000256" key="7">
    <source>
        <dbReference type="SAM" id="SignalP"/>
    </source>
</evidence>
<feature type="compositionally biased region" description="Polar residues" evidence="6">
    <location>
        <begin position="683"/>
        <end position="700"/>
    </location>
</feature>
<protein>
    <recommendedName>
        <fullName evidence="3">cellulase</fullName>
        <ecNumber evidence="3">3.2.1.4</ecNumber>
    </recommendedName>
</protein>
<feature type="domain" description="Glycoside hydrolase family 5" evidence="8">
    <location>
        <begin position="39"/>
        <end position="316"/>
    </location>
</feature>
<reference evidence="9" key="1">
    <citation type="submission" date="2021-01" db="EMBL/GenBank/DDBJ databases">
        <authorList>
            <person name="Kaushik A."/>
        </authorList>
    </citation>
    <scope>NUCLEOTIDE SEQUENCE</scope>
    <source>
        <strain evidence="9">AG3-T5</strain>
    </source>
</reference>
<comment type="catalytic activity">
    <reaction evidence="1">
        <text>Endohydrolysis of (1-&gt;4)-beta-D-glucosidic linkages in cellulose, lichenin and cereal beta-D-glucans.</text>
        <dbReference type="EC" id="3.2.1.4"/>
    </reaction>
</comment>
<dbReference type="SUPFAM" id="SSF47954">
    <property type="entry name" value="Cyclin-like"/>
    <property type="match status" value="1"/>
</dbReference>
<dbReference type="SUPFAM" id="SSF51445">
    <property type="entry name" value="(Trans)glycosidases"/>
    <property type="match status" value="1"/>
</dbReference>
<dbReference type="Gene3D" id="3.20.20.80">
    <property type="entry name" value="Glycosidases"/>
    <property type="match status" value="1"/>
</dbReference>
<evidence type="ECO:0000256" key="2">
    <source>
        <dbReference type="ARBA" id="ARBA00005641"/>
    </source>
</evidence>
<feature type="region of interest" description="Disordered" evidence="6">
    <location>
        <begin position="628"/>
        <end position="760"/>
    </location>
</feature>
<keyword evidence="4" id="KW-0378">Hydrolase</keyword>
<dbReference type="GO" id="GO:0009251">
    <property type="term" value="P:glucan catabolic process"/>
    <property type="evidence" value="ECO:0007669"/>
    <property type="project" value="TreeGrafter"/>
</dbReference>
<evidence type="ECO:0000256" key="1">
    <source>
        <dbReference type="ARBA" id="ARBA00000966"/>
    </source>
</evidence>
<dbReference type="GO" id="GO:0019901">
    <property type="term" value="F:protein kinase binding"/>
    <property type="evidence" value="ECO:0007669"/>
    <property type="project" value="InterPro"/>
</dbReference>
<evidence type="ECO:0000313" key="10">
    <source>
        <dbReference type="Proteomes" id="UP000663841"/>
    </source>
</evidence>
<name>A0A8H2WRL8_9AGAM</name>
<dbReference type="GO" id="GO:0008810">
    <property type="term" value="F:cellulase activity"/>
    <property type="evidence" value="ECO:0007669"/>
    <property type="project" value="UniProtKB-EC"/>
</dbReference>
<evidence type="ECO:0000256" key="3">
    <source>
        <dbReference type="ARBA" id="ARBA00012601"/>
    </source>
</evidence>
<dbReference type="InterPro" id="IPR018087">
    <property type="entry name" value="Glyco_hydro_5_CS"/>
</dbReference>
<evidence type="ECO:0000256" key="4">
    <source>
        <dbReference type="ARBA" id="ARBA00022801"/>
    </source>
</evidence>
<feature type="signal peptide" evidence="7">
    <location>
        <begin position="1"/>
        <end position="19"/>
    </location>
</feature>
<dbReference type="Proteomes" id="UP000663841">
    <property type="component" value="Unassembled WGS sequence"/>
</dbReference>
<dbReference type="PANTHER" id="PTHR34142:SF1">
    <property type="entry name" value="GLYCOSIDE HYDROLASE FAMILY 5 DOMAIN-CONTAINING PROTEIN"/>
    <property type="match status" value="1"/>
</dbReference>
<gene>
    <name evidence="9" type="ORF">RDB_LOCUS13176</name>
</gene>
<dbReference type="Pfam" id="PF08613">
    <property type="entry name" value="Cyclin"/>
    <property type="match status" value="1"/>
</dbReference>
<evidence type="ECO:0000256" key="6">
    <source>
        <dbReference type="SAM" id="MobiDB-lite"/>
    </source>
</evidence>
<proteinExistence type="inferred from homology"/>
<dbReference type="InterPro" id="IPR017853">
    <property type="entry name" value="GH"/>
</dbReference>
<feature type="compositionally biased region" description="Pro residues" evidence="6">
    <location>
        <begin position="664"/>
        <end position="680"/>
    </location>
</feature>
<dbReference type="Gene3D" id="1.10.472.10">
    <property type="entry name" value="Cyclin-like"/>
    <property type="match status" value="1"/>
</dbReference>
<comment type="similarity">
    <text evidence="2">Belongs to the glycosyl hydrolase 5 (cellulase A) family.</text>
</comment>
<organism evidence="9 10">
    <name type="scientific">Rhizoctonia solani</name>
    <dbReference type="NCBI Taxonomy" id="456999"/>
    <lineage>
        <taxon>Eukaryota</taxon>
        <taxon>Fungi</taxon>
        <taxon>Dikarya</taxon>
        <taxon>Basidiomycota</taxon>
        <taxon>Agaricomycotina</taxon>
        <taxon>Agaricomycetes</taxon>
        <taxon>Cantharellales</taxon>
        <taxon>Ceratobasidiaceae</taxon>
        <taxon>Rhizoctonia</taxon>
    </lineage>
</organism>
<dbReference type="CDD" id="cd20558">
    <property type="entry name" value="CYCLIN_ScPCL7-like"/>
    <property type="match status" value="1"/>
</dbReference>